<sequence length="139" mass="15323">MLRYTPELDSSISSSLQPPSTRDSIIREIDRTCEITSATIDHHHQEEGFTQTSPNTTGEPRSSSDESSSIRTNTDITKPKKPKTELGKPESRRRKAKNTFTPRKLKPAKAELRKPPPPGNKAGGDGALEASTSRKQTLI</sequence>
<name>A0ABQ7NW00_BRACM</name>
<feature type="compositionally biased region" description="Polar residues" evidence="1">
    <location>
        <begin position="48"/>
        <end position="61"/>
    </location>
</feature>
<protein>
    <submittedName>
        <fullName evidence="2">Uncharacterized protein</fullName>
    </submittedName>
</protein>
<feature type="compositionally biased region" description="Basic and acidic residues" evidence="1">
    <location>
        <begin position="24"/>
        <end position="33"/>
    </location>
</feature>
<feature type="compositionally biased region" description="Polar residues" evidence="1">
    <location>
        <begin position="130"/>
        <end position="139"/>
    </location>
</feature>
<evidence type="ECO:0000313" key="3">
    <source>
        <dbReference type="Proteomes" id="UP000823674"/>
    </source>
</evidence>
<organism evidence="2 3">
    <name type="scientific">Brassica rapa subsp. trilocularis</name>
    <dbReference type="NCBI Taxonomy" id="1813537"/>
    <lineage>
        <taxon>Eukaryota</taxon>
        <taxon>Viridiplantae</taxon>
        <taxon>Streptophyta</taxon>
        <taxon>Embryophyta</taxon>
        <taxon>Tracheophyta</taxon>
        <taxon>Spermatophyta</taxon>
        <taxon>Magnoliopsida</taxon>
        <taxon>eudicotyledons</taxon>
        <taxon>Gunneridae</taxon>
        <taxon>Pentapetalae</taxon>
        <taxon>rosids</taxon>
        <taxon>malvids</taxon>
        <taxon>Brassicales</taxon>
        <taxon>Brassicaceae</taxon>
        <taxon>Brassiceae</taxon>
        <taxon>Brassica</taxon>
    </lineage>
</organism>
<comment type="caution">
    <text evidence="2">The sequence shown here is derived from an EMBL/GenBank/DDBJ whole genome shotgun (WGS) entry which is preliminary data.</text>
</comment>
<evidence type="ECO:0000256" key="1">
    <source>
        <dbReference type="SAM" id="MobiDB-lite"/>
    </source>
</evidence>
<feature type="compositionally biased region" description="Basic residues" evidence="1">
    <location>
        <begin position="91"/>
        <end position="107"/>
    </location>
</feature>
<reference evidence="2 3" key="1">
    <citation type="submission" date="2021-03" db="EMBL/GenBank/DDBJ databases">
        <authorList>
            <person name="King G.J."/>
            <person name="Bancroft I."/>
            <person name="Baten A."/>
            <person name="Bloomfield J."/>
            <person name="Borpatragohain P."/>
            <person name="He Z."/>
            <person name="Irish N."/>
            <person name="Irwin J."/>
            <person name="Liu K."/>
            <person name="Mauleon R.P."/>
            <person name="Moore J."/>
            <person name="Morris R."/>
            <person name="Ostergaard L."/>
            <person name="Wang B."/>
            <person name="Wells R."/>
        </authorList>
    </citation>
    <scope>NUCLEOTIDE SEQUENCE [LARGE SCALE GENOMIC DNA]</scope>
    <source>
        <strain evidence="2">R-o-18</strain>
        <tissue evidence="2">Leaf</tissue>
    </source>
</reference>
<proteinExistence type="predicted"/>
<evidence type="ECO:0000313" key="2">
    <source>
        <dbReference type="EMBL" id="KAG5414306.1"/>
    </source>
</evidence>
<keyword evidence="3" id="KW-1185">Reference proteome</keyword>
<dbReference type="EMBL" id="JADBGQ010000001">
    <property type="protein sequence ID" value="KAG5414306.1"/>
    <property type="molecule type" value="Genomic_DNA"/>
</dbReference>
<accession>A0ABQ7NW00</accession>
<gene>
    <name evidence="2" type="primary">A01g503500.1_BraROA</name>
    <name evidence="2" type="ORF">IGI04_001873</name>
</gene>
<dbReference type="Proteomes" id="UP000823674">
    <property type="component" value="Chromosome A01"/>
</dbReference>
<feature type="region of interest" description="Disordered" evidence="1">
    <location>
        <begin position="1"/>
        <end position="139"/>
    </location>
</feature>